<dbReference type="Proteomes" id="UP000012179">
    <property type="component" value="Chromosome"/>
</dbReference>
<dbReference type="PANTHER" id="PTHR30629:SF2">
    <property type="entry name" value="PROPHAGE INTEGRASE INTS-RELATED"/>
    <property type="match status" value="1"/>
</dbReference>
<evidence type="ECO:0000256" key="2">
    <source>
        <dbReference type="ARBA" id="ARBA00022908"/>
    </source>
</evidence>
<evidence type="ECO:0000256" key="1">
    <source>
        <dbReference type="ARBA" id="ARBA00008857"/>
    </source>
</evidence>
<dbReference type="Pfam" id="PF13356">
    <property type="entry name" value="Arm-DNA-bind_3"/>
    <property type="match status" value="1"/>
</dbReference>
<keyword evidence="5" id="KW-1185">Reference proteome</keyword>
<organism evidence="4 5">
    <name type="scientific">Nitrosospira lacus</name>
    <dbReference type="NCBI Taxonomy" id="1288494"/>
    <lineage>
        <taxon>Bacteria</taxon>
        <taxon>Pseudomonadati</taxon>
        <taxon>Pseudomonadota</taxon>
        <taxon>Betaproteobacteria</taxon>
        <taxon>Nitrosomonadales</taxon>
        <taxon>Nitrosomonadaceae</taxon>
        <taxon>Nitrosospira</taxon>
    </lineage>
</organism>
<accession>A0A1W6ST17</accession>
<gene>
    <name evidence="4" type="ORF">EBAPG3_014740</name>
</gene>
<dbReference type="Gene3D" id="3.30.160.390">
    <property type="entry name" value="Integrase, DNA-binding domain"/>
    <property type="match status" value="1"/>
</dbReference>
<keyword evidence="2" id="KW-0229">DNA integration</keyword>
<dbReference type="PANTHER" id="PTHR30629">
    <property type="entry name" value="PROPHAGE INTEGRASE"/>
    <property type="match status" value="1"/>
</dbReference>
<dbReference type="GO" id="GO:0015074">
    <property type="term" value="P:DNA integration"/>
    <property type="evidence" value="ECO:0007669"/>
    <property type="project" value="UniProtKB-KW"/>
</dbReference>
<evidence type="ECO:0000313" key="4">
    <source>
        <dbReference type="EMBL" id="ARO88923.1"/>
    </source>
</evidence>
<comment type="similarity">
    <text evidence="1">Belongs to the 'phage' integrase family.</text>
</comment>
<dbReference type="InterPro" id="IPR025166">
    <property type="entry name" value="Integrase_DNA_bind_dom"/>
</dbReference>
<dbReference type="InterPro" id="IPR038488">
    <property type="entry name" value="Integrase_DNA-bd_sf"/>
</dbReference>
<dbReference type="KEGG" id="nlc:EBAPG3_014740"/>
<reference evidence="4 5" key="1">
    <citation type="journal article" date="2015" name="Int. J. Syst. Evol. Microbiol.">
        <title>Nitrosospira lacus sp. nov., a psychrotolerant, ammonia-oxidizing bacterium from sandy lake sediment.</title>
        <authorList>
            <person name="Urakawa H."/>
            <person name="Garcia J.C."/>
            <person name="Nielsen J.L."/>
            <person name="Le V.Q."/>
            <person name="Kozlowski J.A."/>
            <person name="Stein L.Y."/>
            <person name="Lim C.K."/>
            <person name="Pommerening-Roser A."/>
            <person name="Martens-Habbena W."/>
            <person name="Stahl D.A."/>
            <person name="Klotz M.G."/>
        </authorList>
    </citation>
    <scope>NUCLEOTIDE SEQUENCE [LARGE SCALE GENOMIC DNA]</scope>
    <source>
        <strain evidence="4 5">APG3</strain>
    </source>
</reference>
<dbReference type="OrthoDB" id="9775880at2"/>
<dbReference type="RefSeq" id="WP_040851086.1">
    <property type="nucleotide sequence ID" value="NZ_CP021106.3"/>
</dbReference>
<dbReference type="EMBL" id="CP021106">
    <property type="protein sequence ID" value="ARO88923.1"/>
    <property type="molecule type" value="Genomic_DNA"/>
</dbReference>
<dbReference type="InterPro" id="IPR050808">
    <property type="entry name" value="Phage_Integrase"/>
</dbReference>
<evidence type="ECO:0000259" key="3">
    <source>
        <dbReference type="Pfam" id="PF13356"/>
    </source>
</evidence>
<evidence type="ECO:0000313" key="5">
    <source>
        <dbReference type="Proteomes" id="UP000012179"/>
    </source>
</evidence>
<protein>
    <recommendedName>
        <fullName evidence="3">Integrase DNA-binding domain-containing protein</fullName>
    </recommendedName>
</protein>
<name>A0A1W6ST17_9PROT</name>
<feature type="domain" description="Integrase DNA-binding" evidence="3">
    <location>
        <begin position="5"/>
        <end position="89"/>
    </location>
</feature>
<sequence>MGVLSDQICASARCDQQRILKLADGDGLYLWVYSDGRKYWRYRYRQAGKENSLSLGVYPSVTIDDARNERDQIRAQLKNGLNPSELRKDARRHAAKASSHRNQFRLILSDDGELTIETSIRVVTLTRSQTEALRAFLQATVG</sequence>
<proteinExistence type="inferred from homology"/>
<dbReference type="AlphaFoldDB" id="A0A1W6ST17"/>